<comment type="similarity">
    <text evidence="1">Belongs to the short-chain dehydrogenases/reductases (SDR) family.</text>
</comment>
<keyword evidence="3" id="KW-0560">Oxidoreductase</keyword>
<name>A0AAD5RGS1_9PEZI</name>
<keyword evidence="2" id="KW-0521">NADP</keyword>
<dbReference type="AlphaFoldDB" id="A0AAD5RGS1"/>
<protein>
    <submittedName>
        <fullName evidence="4">Uncharacterized protein</fullName>
    </submittedName>
</protein>
<dbReference type="Pfam" id="PF00106">
    <property type="entry name" value="adh_short"/>
    <property type="match status" value="1"/>
</dbReference>
<sequence length="271" mass="29589">MSFQYKNVLVTGATSGLGLALAEKMIEVGCFVIAVARREDRLKALAEKHGADKVAAEPFDMTNLDGMPAWVEKMTKTYPKLDSIVLNAGIQRSIKFTQPSSISLPLVNQEIITNYTSPLTMSILFLPHLQSLSPAPASIILVSSGLAFVPMPRCASYCATKAAIHSLAWTMRYQLSADEGSKHVKVVEIIPPAVKTELHTQQEDLSAKGIGQIGISIEEFMEDAWTGLTEGKEEIPVGKFVKDRAENEAERGRKKIMLGMIETLKAQGMDP</sequence>
<gene>
    <name evidence="4" type="ORF">MKZ38_009490</name>
</gene>
<dbReference type="Gene3D" id="3.40.50.720">
    <property type="entry name" value="NAD(P)-binding Rossmann-like Domain"/>
    <property type="match status" value="1"/>
</dbReference>
<dbReference type="PROSITE" id="PS00061">
    <property type="entry name" value="ADH_SHORT"/>
    <property type="match status" value="1"/>
</dbReference>
<evidence type="ECO:0000256" key="3">
    <source>
        <dbReference type="ARBA" id="ARBA00023002"/>
    </source>
</evidence>
<reference evidence="4" key="1">
    <citation type="submission" date="2022-07" db="EMBL/GenBank/DDBJ databases">
        <title>Draft genome sequence of Zalerion maritima ATCC 34329, a (micro)plastics degrading marine fungus.</title>
        <authorList>
            <person name="Paco A."/>
            <person name="Goncalves M.F.M."/>
            <person name="Rocha-Santos T.A.P."/>
            <person name="Alves A."/>
        </authorList>
    </citation>
    <scope>NUCLEOTIDE SEQUENCE</scope>
    <source>
        <strain evidence="4">ATCC 34329</strain>
    </source>
</reference>
<dbReference type="PRINTS" id="PR00081">
    <property type="entry name" value="GDHRDH"/>
</dbReference>
<proteinExistence type="inferred from homology"/>
<dbReference type="EMBL" id="JAKWBI020000759">
    <property type="protein sequence ID" value="KAJ2892646.1"/>
    <property type="molecule type" value="Genomic_DNA"/>
</dbReference>
<dbReference type="InterPro" id="IPR020904">
    <property type="entry name" value="Sc_DH/Rdtase_CS"/>
</dbReference>
<evidence type="ECO:0000256" key="2">
    <source>
        <dbReference type="ARBA" id="ARBA00022857"/>
    </source>
</evidence>
<dbReference type="SUPFAM" id="SSF51735">
    <property type="entry name" value="NAD(P)-binding Rossmann-fold domains"/>
    <property type="match status" value="1"/>
</dbReference>
<dbReference type="InterPro" id="IPR036291">
    <property type="entry name" value="NAD(P)-bd_dom_sf"/>
</dbReference>
<dbReference type="GO" id="GO:0016491">
    <property type="term" value="F:oxidoreductase activity"/>
    <property type="evidence" value="ECO:0007669"/>
    <property type="project" value="UniProtKB-KW"/>
</dbReference>
<evidence type="ECO:0000256" key="1">
    <source>
        <dbReference type="ARBA" id="ARBA00006484"/>
    </source>
</evidence>
<dbReference type="Proteomes" id="UP001201980">
    <property type="component" value="Unassembled WGS sequence"/>
</dbReference>
<comment type="caution">
    <text evidence="4">The sequence shown here is derived from an EMBL/GenBank/DDBJ whole genome shotgun (WGS) entry which is preliminary data.</text>
</comment>
<evidence type="ECO:0000313" key="4">
    <source>
        <dbReference type="EMBL" id="KAJ2892646.1"/>
    </source>
</evidence>
<dbReference type="PANTHER" id="PTHR43669:SF11">
    <property type="entry name" value="SHORT-CHAIN DEHYDROGENASE_OXIDOREDUCTASE"/>
    <property type="match status" value="1"/>
</dbReference>
<dbReference type="InterPro" id="IPR002347">
    <property type="entry name" value="SDR_fam"/>
</dbReference>
<keyword evidence="5" id="KW-1185">Reference proteome</keyword>
<accession>A0AAD5RGS1</accession>
<evidence type="ECO:0000313" key="5">
    <source>
        <dbReference type="Proteomes" id="UP001201980"/>
    </source>
</evidence>
<dbReference type="PANTHER" id="PTHR43669">
    <property type="entry name" value="5-KETO-D-GLUCONATE 5-REDUCTASE"/>
    <property type="match status" value="1"/>
</dbReference>
<organism evidence="4 5">
    <name type="scientific">Zalerion maritima</name>
    <dbReference type="NCBI Taxonomy" id="339359"/>
    <lineage>
        <taxon>Eukaryota</taxon>
        <taxon>Fungi</taxon>
        <taxon>Dikarya</taxon>
        <taxon>Ascomycota</taxon>
        <taxon>Pezizomycotina</taxon>
        <taxon>Sordariomycetes</taxon>
        <taxon>Lulworthiomycetidae</taxon>
        <taxon>Lulworthiales</taxon>
        <taxon>Lulworthiaceae</taxon>
        <taxon>Zalerion</taxon>
    </lineage>
</organism>